<dbReference type="AlphaFoldDB" id="A0AB37LZJ3"/>
<comment type="caution">
    <text evidence="1">The sequence shown here is derived from an EMBL/GenBank/DDBJ whole genome shotgun (WGS) entry which is preliminary data.</text>
</comment>
<organism evidence="1 2">
    <name type="scientific">Parabacteroides merdae</name>
    <dbReference type="NCBI Taxonomy" id="46503"/>
    <lineage>
        <taxon>Bacteria</taxon>
        <taxon>Pseudomonadati</taxon>
        <taxon>Bacteroidota</taxon>
        <taxon>Bacteroidia</taxon>
        <taxon>Bacteroidales</taxon>
        <taxon>Tannerellaceae</taxon>
        <taxon>Parabacteroides</taxon>
    </lineage>
</organism>
<proteinExistence type="predicted"/>
<dbReference type="RefSeq" id="WP_005647256.1">
    <property type="nucleotide sequence ID" value="NZ_JAQEXX010000030.1"/>
</dbReference>
<evidence type="ECO:0000313" key="1">
    <source>
        <dbReference type="EMBL" id="RGN53888.1"/>
    </source>
</evidence>
<protein>
    <submittedName>
        <fullName evidence="1">Uncharacterized protein</fullName>
    </submittedName>
</protein>
<name>A0AB37LZJ3_9BACT</name>
<dbReference type="EMBL" id="QSUP01000002">
    <property type="protein sequence ID" value="RGN53888.1"/>
    <property type="molecule type" value="Genomic_DNA"/>
</dbReference>
<sequence length="63" mass="7210">MNDLQNNAEEPQDITVELVPLEIVAKDSLDEFVKTVKECQKQYNATDEMTIRAMVILTVRNIT</sequence>
<evidence type="ECO:0000313" key="2">
    <source>
        <dbReference type="Proteomes" id="UP000261088"/>
    </source>
</evidence>
<dbReference type="Proteomes" id="UP000261088">
    <property type="component" value="Unassembled WGS sequence"/>
</dbReference>
<gene>
    <name evidence="1" type="ORF">DXB61_03205</name>
</gene>
<accession>A0AB37LZJ3</accession>
<reference evidence="1 2" key="1">
    <citation type="submission" date="2018-08" db="EMBL/GenBank/DDBJ databases">
        <title>A genome reference for cultivated species of the human gut microbiota.</title>
        <authorList>
            <person name="Zou Y."/>
            <person name="Xue W."/>
            <person name="Luo G."/>
        </authorList>
    </citation>
    <scope>NUCLEOTIDE SEQUENCE [LARGE SCALE GENOMIC DNA]</scope>
    <source>
        <strain evidence="1 2">OM05-11AA</strain>
    </source>
</reference>